<proteinExistence type="predicted"/>
<keyword evidence="3" id="KW-1185">Reference proteome</keyword>
<dbReference type="AlphaFoldDB" id="A0A3E0I5Y2"/>
<name>A0A3E0I5Y2_9PSEU</name>
<keyword evidence="1" id="KW-0732">Signal</keyword>
<organism evidence="2 3">
    <name type="scientific">Kutzneria buriramensis</name>
    <dbReference type="NCBI Taxonomy" id="1045776"/>
    <lineage>
        <taxon>Bacteria</taxon>
        <taxon>Bacillati</taxon>
        <taxon>Actinomycetota</taxon>
        <taxon>Actinomycetes</taxon>
        <taxon>Pseudonocardiales</taxon>
        <taxon>Pseudonocardiaceae</taxon>
        <taxon>Kutzneria</taxon>
    </lineage>
</organism>
<evidence type="ECO:0000313" key="2">
    <source>
        <dbReference type="EMBL" id="REH54047.1"/>
    </source>
</evidence>
<gene>
    <name evidence="2" type="ORF">BCF44_102279</name>
</gene>
<comment type="caution">
    <text evidence="2">The sequence shown here is derived from an EMBL/GenBank/DDBJ whole genome shotgun (WGS) entry which is preliminary data.</text>
</comment>
<feature type="chain" id="PRO_5038555981" description="Peptidase inhibitor family I36" evidence="1">
    <location>
        <begin position="22"/>
        <end position="133"/>
    </location>
</feature>
<feature type="signal peptide" evidence="1">
    <location>
        <begin position="1"/>
        <end position="21"/>
    </location>
</feature>
<evidence type="ECO:0000313" key="3">
    <source>
        <dbReference type="Proteomes" id="UP000256269"/>
    </source>
</evidence>
<reference evidence="2 3" key="1">
    <citation type="submission" date="2018-08" db="EMBL/GenBank/DDBJ databases">
        <title>Genomic Encyclopedia of Archaeal and Bacterial Type Strains, Phase II (KMG-II): from individual species to whole genera.</title>
        <authorList>
            <person name="Goeker M."/>
        </authorList>
    </citation>
    <scope>NUCLEOTIDE SEQUENCE [LARGE SCALE GENOMIC DNA]</scope>
    <source>
        <strain evidence="2 3">DSM 45791</strain>
    </source>
</reference>
<dbReference type="RefSeq" id="WP_116173142.1">
    <property type="nucleotide sequence ID" value="NZ_CP144375.1"/>
</dbReference>
<dbReference type="OrthoDB" id="1099523at2"/>
<sequence>MKKLIAAAGVAAALGSMVALASPANAATNPYTAKDACGSGYHELDHHSISGAVIYLMYDGSNNCVATIKTANIGRKTHTQAILEVKTNPQGFYTDDDNYAYYAAIAEPGAGHCIKWGGMTDDIWESPVWDHCG</sequence>
<accession>A0A3E0I5Y2</accession>
<protein>
    <recommendedName>
        <fullName evidence="4">Peptidase inhibitor family I36</fullName>
    </recommendedName>
</protein>
<evidence type="ECO:0000256" key="1">
    <source>
        <dbReference type="SAM" id="SignalP"/>
    </source>
</evidence>
<dbReference type="EMBL" id="QUNO01000002">
    <property type="protein sequence ID" value="REH54047.1"/>
    <property type="molecule type" value="Genomic_DNA"/>
</dbReference>
<dbReference type="Proteomes" id="UP000256269">
    <property type="component" value="Unassembled WGS sequence"/>
</dbReference>
<evidence type="ECO:0008006" key="4">
    <source>
        <dbReference type="Google" id="ProtNLM"/>
    </source>
</evidence>